<protein>
    <submittedName>
        <fullName evidence="3">LINE-1 retrotransposable element ORF2 protein</fullName>
    </submittedName>
</protein>
<evidence type="ECO:0000256" key="1">
    <source>
        <dbReference type="SAM" id="Coils"/>
    </source>
</evidence>
<dbReference type="InterPro" id="IPR043502">
    <property type="entry name" value="DNA/RNA_pol_sf"/>
</dbReference>
<dbReference type="InterPro" id="IPR038765">
    <property type="entry name" value="Papain-like_cys_pep_sf"/>
</dbReference>
<organism evidence="3 4">
    <name type="scientific">Symbiodinium microadriaticum</name>
    <name type="common">Dinoflagellate</name>
    <name type="synonym">Zooxanthella microadriatica</name>
    <dbReference type="NCBI Taxonomy" id="2951"/>
    <lineage>
        <taxon>Eukaryota</taxon>
        <taxon>Sar</taxon>
        <taxon>Alveolata</taxon>
        <taxon>Dinophyceae</taxon>
        <taxon>Suessiales</taxon>
        <taxon>Symbiodiniaceae</taxon>
        <taxon>Symbiodinium</taxon>
    </lineage>
</organism>
<feature type="coiled-coil region" evidence="1">
    <location>
        <begin position="304"/>
        <end position="331"/>
    </location>
</feature>
<dbReference type="AlphaFoldDB" id="A0A1Q9DGI8"/>
<evidence type="ECO:0000313" key="3">
    <source>
        <dbReference type="EMBL" id="OLP94306.1"/>
    </source>
</evidence>
<dbReference type="EMBL" id="LSRX01000548">
    <property type="protein sequence ID" value="OLP94306.1"/>
    <property type="molecule type" value="Genomic_DNA"/>
</dbReference>
<dbReference type="Gene3D" id="3.90.70.10">
    <property type="entry name" value="Cysteine proteinases"/>
    <property type="match status" value="1"/>
</dbReference>
<dbReference type="Proteomes" id="UP000186817">
    <property type="component" value="Unassembled WGS sequence"/>
</dbReference>
<dbReference type="SUPFAM" id="SSF54001">
    <property type="entry name" value="Cysteine proteinases"/>
    <property type="match status" value="1"/>
</dbReference>
<dbReference type="OrthoDB" id="447487at2759"/>
<dbReference type="Pfam" id="PF00078">
    <property type="entry name" value="RVT_1"/>
    <property type="match status" value="1"/>
</dbReference>
<sequence length="413" mass="46667">MGGDTKAWLYILKKHANPFVQEALQDVPQYAYRAQASTADPLLRASQHCQQVRKMLDGCLDDRTSRLLQQKQPLLLGGMMVSLDLSKAFDSLTHEEMYLALTDTGMPSNLANVLVHIHIETQLHIVHKGHQQTVGMGRGLRQGCGVAPMIYAAWTCRLCKRISQELGQGWPQQHVSIYADDKHGFWQLRCPADLDKARRELGQLIQIITRLGMTVNSSKSRIVIALKGKLHLKKMQQITKQWNGQQCLMVPYEGSTLYIPVHSTLEYLGMRLGYGKFEVQAAQHRVLQANIAFNQLKVLLRAGIDVYTDLHKRMEAQLRALKKALRKHLTQGMCPAIKAEVASGGDAHKLLARIDQVTSVVVHIGRHTISGHYRALLRVEDQWMYTDDSVYATATAMSRDLESNVYVLWLKRC</sequence>
<evidence type="ECO:0000259" key="2">
    <source>
        <dbReference type="PROSITE" id="PS50878"/>
    </source>
</evidence>
<evidence type="ECO:0000313" key="4">
    <source>
        <dbReference type="Proteomes" id="UP000186817"/>
    </source>
</evidence>
<keyword evidence="4" id="KW-1185">Reference proteome</keyword>
<proteinExistence type="predicted"/>
<gene>
    <name evidence="3" type="primary">Pol</name>
    <name evidence="3" type="ORF">AK812_SmicGene23676</name>
</gene>
<dbReference type="PROSITE" id="PS50878">
    <property type="entry name" value="RT_POL"/>
    <property type="match status" value="1"/>
</dbReference>
<dbReference type="InterPro" id="IPR000477">
    <property type="entry name" value="RT_dom"/>
</dbReference>
<accession>A0A1Q9DGI8</accession>
<reference evidence="3 4" key="1">
    <citation type="submission" date="2016-02" db="EMBL/GenBank/DDBJ databases">
        <title>Genome analysis of coral dinoflagellate symbionts highlights evolutionary adaptations to a symbiotic lifestyle.</title>
        <authorList>
            <person name="Aranda M."/>
            <person name="Li Y."/>
            <person name="Liew Y.J."/>
            <person name="Baumgarten S."/>
            <person name="Simakov O."/>
            <person name="Wilson M."/>
            <person name="Piel J."/>
            <person name="Ashoor H."/>
            <person name="Bougouffa S."/>
            <person name="Bajic V.B."/>
            <person name="Ryu T."/>
            <person name="Ravasi T."/>
            <person name="Bayer T."/>
            <person name="Micklem G."/>
            <person name="Kim H."/>
            <person name="Bhak J."/>
            <person name="Lajeunesse T.C."/>
            <person name="Voolstra C.R."/>
        </authorList>
    </citation>
    <scope>NUCLEOTIDE SEQUENCE [LARGE SCALE GENOMIC DNA]</scope>
    <source>
        <strain evidence="3 4">CCMP2467</strain>
    </source>
</reference>
<keyword evidence="1" id="KW-0175">Coiled coil</keyword>
<comment type="caution">
    <text evidence="3">The sequence shown here is derived from an EMBL/GenBank/DDBJ whole genome shotgun (WGS) entry which is preliminary data.</text>
</comment>
<feature type="domain" description="Reverse transcriptase" evidence="2">
    <location>
        <begin position="1"/>
        <end position="272"/>
    </location>
</feature>
<name>A0A1Q9DGI8_SYMMI</name>
<dbReference type="SUPFAM" id="SSF56672">
    <property type="entry name" value="DNA/RNA polymerases"/>
    <property type="match status" value="1"/>
</dbReference>